<comment type="similarity">
    <text evidence="1">Belongs to the nitrite and sulfite reductase 4Fe-4S domain family.</text>
</comment>
<reference evidence="10" key="2">
    <citation type="journal article" date="2021" name="Microbiol. Resour. Announc.">
        <title>Complete Genome Sequence of Polycladomyces abyssicola JIR-001T, Isolated from Hemipelagic Sediment in Deep Seawater.</title>
        <authorList>
            <person name="Tsubouchi T."/>
            <person name="Kaneko Y."/>
        </authorList>
    </citation>
    <scope>NUCLEOTIDE SEQUENCE</scope>
    <source>
        <strain evidence="10">JIR-001</strain>
    </source>
</reference>
<dbReference type="InterPro" id="IPR051329">
    <property type="entry name" value="NIR_SIR_4Fe-4S"/>
</dbReference>
<dbReference type="Gene3D" id="3.30.413.10">
    <property type="entry name" value="Sulfite Reductase Hemoprotein, domain 1"/>
    <property type="match status" value="2"/>
</dbReference>
<dbReference type="GO" id="GO:0051539">
    <property type="term" value="F:4 iron, 4 sulfur cluster binding"/>
    <property type="evidence" value="ECO:0007669"/>
    <property type="project" value="UniProtKB-KW"/>
</dbReference>
<evidence type="ECO:0000256" key="2">
    <source>
        <dbReference type="ARBA" id="ARBA00022485"/>
    </source>
</evidence>
<dbReference type="GO" id="GO:0016491">
    <property type="term" value="F:oxidoreductase activity"/>
    <property type="evidence" value="ECO:0007669"/>
    <property type="project" value="UniProtKB-KW"/>
</dbReference>
<keyword evidence="5" id="KW-0560">Oxidoreductase</keyword>
<evidence type="ECO:0000256" key="4">
    <source>
        <dbReference type="ARBA" id="ARBA00022723"/>
    </source>
</evidence>
<keyword evidence="6" id="KW-0408">Iron</keyword>
<keyword evidence="11" id="KW-1185">Reference proteome</keyword>
<dbReference type="Gene3D" id="3.90.480.20">
    <property type="match status" value="1"/>
</dbReference>
<proteinExistence type="inferred from homology"/>
<dbReference type="GO" id="GO:0020037">
    <property type="term" value="F:heme binding"/>
    <property type="evidence" value="ECO:0007669"/>
    <property type="project" value="InterPro"/>
</dbReference>
<dbReference type="InterPro" id="IPR005117">
    <property type="entry name" value="NiRdtase/SiRdtase_haem-b_fer"/>
</dbReference>
<sequence length="543" mass="61287">MAQQQQWKWAKDVDRLNEVEKLKLEKDGLDVISDIIEKYAKNGFESIPEEEFARFKWAGLYLQRPKSDGYFMMRVRIPTGILNSRQVRVLAEVARDYGRGLIDVTTRQAVQYHWLRIENIPDIFRRLNEVGLYSYEACGDCPRNIVGNPLAGIDPYELIDTRPIVAELEKTFLLNKEFSNLPRKYKISVSANIHNAGHAQINDVAFTPAIKEIDGERVVGFHVWVGGGLSNRPHLAQQLDIFVRPEQVVDVAVGITKVFRDYGYREKRHRARLKFLVADWGPEKFLEVLTELIGPYPSRGEDQLKEWNGGYFTGVHPQKQEGLCYVGLNIPVGRTSAEEFFQLADLADQYGSGSVRTVNTQNVIIPDIPREQVDALLKEPLLERLTPYPKTFVGHAVSCTGNEFCNLALTETKQLMHRTVEYLDSRIDLDVPIRLHVNGCPNSCGQQQIADIGLLGGKLKTSAGMVEAYTVSVGGHLNGKGRFNTQLKGRVEANDVPRVLESLVLFYKNERQPGELFSEFVDRVGVAAFQERLDEALAKAGTQ</sequence>
<accession>A0A8D5ZP92</accession>
<dbReference type="InterPro" id="IPR006066">
    <property type="entry name" value="NO2/SO3_Rdtase_FeS/sirohaem_BS"/>
</dbReference>
<feature type="domain" description="Nitrite/sulphite reductase 4Fe-4S" evidence="8">
    <location>
        <begin position="396"/>
        <end position="538"/>
    </location>
</feature>
<evidence type="ECO:0000313" key="10">
    <source>
        <dbReference type="EMBL" id="BCU82787.1"/>
    </source>
</evidence>
<dbReference type="AlphaFoldDB" id="A0A8D5ZP92"/>
<dbReference type="PANTHER" id="PTHR32439">
    <property type="entry name" value="FERREDOXIN--NITRITE REDUCTASE, CHLOROPLASTIC"/>
    <property type="match status" value="1"/>
</dbReference>
<evidence type="ECO:0000259" key="9">
    <source>
        <dbReference type="Pfam" id="PF03460"/>
    </source>
</evidence>
<dbReference type="EMBL" id="AP024601">
    <property type="protein sequence ID" value="BCU82787.1"/>
    <property type="molecule type" value="Genomic_DNA"/>
</dbReference>
<keyword evidence="7" id="KW-0411">Iron-sulfur</keyword>
<feature type="domain" description="Nitrite/Sulfite reductase ferredoxin-like" evidence="9">
    <location>
        <begin position="66"/>
        <end position="130"/>
    </location>
</feature>
<evidence type="ECO:0000259" key="8">
    <source>
        <dbReference type="Pfam" id="PF01077"/>
    </source>
</evidence>
<evidence type="ECO:0000256" key="1">
    <source>
        <dbReference type="ARBA" id="ARBA00010429"/>
    </source>
</evidence>
<dbReference type="PRINTS" id="PR00397">
    <property type="entry name" value="SIROHAEM"/>
</dbReference>
<name>A0A8D5ZP92_9BACL</name>
<evidence type="ECO:0000313" key="11">
    <source>
        <dbReference type="Proteomes" id="UP000677436"/>
    </source>
</evidence>
<reference evidence="10" key="1">
    <citation type="journal article" date="2013" name="Int. J. Syst. Evol. Microbiol.">
        <title>Polycladomyces abyssicola gen. nov., sp. nov., a thermophilic filamentous bacterium isolated from hemipelagic sediment.</title>
        <authorList>
            <person name="Tsubouchi T."/>
            <person name="Shimane Y."/>
            <person name="Mori K."/>
            <person name="Usui K."/>
            <person name="Hiraki T."/>
            <person name="Tame A."/>
            <person name="Uematsu K."/>
            <person name="Maruyama T."/>
            <person name="Hatada Y."/>
        </authorList>
    </citation>
    <scope>NUCLEOTIDE SEQUENCE</scope>
    <source>
        <strain evidence="10">JIR-001</strain>
    </source>
</reference>
<dbReference type="RefSeq" id="WP_212773088.1">
    <property type="nucleotide sequence ID" value="NZ_AP024601.1"/>
</dbReference>
<dbReference type="Pfam" id="PF03460">
    <property type="entry name" value="NIR_SIR_ferr"/>
    <property type="match status" value="2"/>
</dbReference>
<evidence type="ECO:0000256" key="5">
    <source>
        <dbReference type="ARBA" id="ARBA00023002"/>
    </source>
</evidence>
<keyword evidence="3" id="KW-0349">Heme</keyword>
<dbReference type="InterPro" id="IPR036136">
    <property type="entry name" value="Nit/Sulf_reduc_fer-like_dom_sf"/>
</dbReference>
<dbReference type="PROSITE" id="PS00365">
    <property type="entry name" value="NIR_SIR"/>
    <property type="match status" value="1"/>
</dbReference>
<dbReference type="SUPFAM" id="SSF55124">
    <property type="entry name" value="Nitrite/Sulfite reductase N-terminal domain-like"/>
    <property type="match status" value="2"/>
</dbReference>
<feature type="domain" description="Nitrite/sulphite reductase 4Fe-4S" evidence="8">
    <location>
        <begin position="138"/>
        <end position="291"/>
    </location>
</feature>
<dbReference type="SUPFAM" id="SSF56014">
    <property type="entry name" value="Nitrite and sulphite reductase 4Fe-4S domain-like"/>
    <property type="match status" value="2"/>
</dbReference>
<feature type="domain" description="Nitrite/Sulfite reductase ferredoxin-like" evidence="9">
    <location>
        <begin position="316"/>
        <end position="380"/>
    </location>
</feature>
<evidence type="ECO:0000256" key="7">
    <source>
        <dbReference type="ARBA" id="ARBA00023014"/>
    </source>
</evidence>
<gene>
    <name evidence="10" type="ORF">JIR001_25700</name>
</gene>
<evidence type="ECO:0000256" key="3">
    <source>
        <dbReference type="ARBA" id="ARBA00022617"/>
    </source>
</evidence>
<dbReference type="InterPro" id="IPR006067">
    <property type="entry name" value="NO2/SO3_Rdtase_4Fe4S_dom"/>
</dbReference>
<dbReference type="GO" id="GO:0046872">
    <property type="term" value="F:metal ion binding"/>
    <property type="evidence" value="ECO:0007669"/>
    <property type="project" value="UniProtKB-KW"/>
</dbReference>
<organism evidence="10 11">
    <name type="scientific">Polycladomyces abyssicola</name>
    <dbReference type="NCBI Taxonomy" id="1125966"/>
    <lineage>
        <taxon>Bacteria</taxon>
        <taxon>Bacillati</taxon>
        <taxon>Bacillota</taxon>
        <taxon>Bacilli</taxon>
        <taxon>Bacillales</taxon>
        <taxon>Thermoactinomycetaceae</taxon>
        <taxon>Polycladomyces</taxon>
    </lineage>
</organism>
<protein>
    <submittedName>
        <fullName evidence="10">Ferredoxin--nitrite reductase</fullName>
    </submittedName>
</protein>
<evidence type="ECO:0000256" key="6">
    <source>
        <dbReference type="ARBA" id="ARBA00023004"/>
    </source>
</evidence>
<dbReference type="Pfam" id="PF01077">
    <property type="entry name" value="NIR_SIR"/>
    <property type="match status" value="2"/>
</dbReference>
<dbReference type="PANTHER" id="PTHR32439:SF0">
    <property type="entry name" value="FERREDOXIN--NITRITE REDUCTASE, CHLOROPLASTIC"/>
    <property type="match status" value="1"/>
</dbReference>
<keyword evidence="2" id="KW-0004">4Fe-4S</keyword>
<dbReference type="KEGG" id="pabs:JIR001_25700"/>
<dbReference type="InterPro" id="IPR045854">
    <property type="entry name" value="NO2/SO3_Rdtase_4Fe4S_sf"/>
</dbReference>
<keyword evidence="4" id="KW-0479">Metal-binding</keyword>
<dbReference type="Proteomes" id="UP000677436">
    <property type="component" value="Chromosome"/>
</dbReference>